<evidence type="ECO:0000259" key="2">
    <source>
        <dbReference type="Pfam" id="PF07985"/>
    </source>
</evidence>
<keyword evidence="4" id="KW-1185">Reference proteome</keyword>
<accession>A0A8J2MIF5</accession>
<reference evidence="3" key="1">
    <citation type="submission" date="2021-04" db="EMBL/GenBank/DDBJ databases">
        <authorList>
            <person name="Chebbi M.A.C M."/>
        </authorList>
    </citation>
    <scope>NUCLEOTIDE SEQUENCE</scope>
</reference>
<name>A0A8J2MIF5_COTCN</name>
<dbReference type="OrthoDB" id="551431at2759"/>
<dbReference type="GO" id="GO:0005634">
    <property type="term" value="C:nucleus"/>
    <property type="evidence" value="ECO:0007669"/>
    <property type="project" value="TreeGrafter"/>
</dbReference>
<evidence type="ECO:0000256" key="1">
    <source>
        <dbReference type="ARBA" id="ARBA00009856"/>
    </source>
</evidence>
<evidence type="ECO:0000313" key="3">
    <source>
        <dbReference type="EMBL" id="CAG5087533.1"/>
    </source>
</evidence>
<dbReference type="PANTHER" id="PTHR28626">
    <property type="entry name" value="SRR1-LIKE PROTEIN"/>
    <property type="match status" value="1"/>
</dbReference>
<gene>
    <name evidence="3" type="ORF">HICCMSTLAB_LOCUS4536</name>
</gene>
<comment type="similarity">
    <text evidence="1">Belongs to the SRR1 family.</text>
</comment>
<organism evidence="3 4">
    <name type="scientific">Cotesia congregata</name>
    <name type="common">Parasitoid wasp</name>
    <name type="synonym">Apanteles congregatus</name>
    <dbReference type="NCBI Taxonomy" id="51543"/>
    <lineage>
        <taxon>Eukaryota</taxon>
        <taxon>Metazoa</taxon>
        <taxon>Ecdysozoa</taxon>
        <taxon>Arthropoda</taxon>
        <taxon>Hexapoda</taxon>
        <taxon>Insecta</taxon>
        <taxon>Pterygota</taxon>
        <taxon>Neoptera</taxon>
        <taxon>Endopterygota</taxon>
        <taxon>Hymenoptera</taxon>
        <taxon>Apocrita</taxon>
        <taxon>Ichneumonoidea</taxon>
        <taxon>Braconidae</taxon>
        <taxon>Microgastrinae</taxon>
        <taxon>Cotesia</taxon>
    </lineage>
</organism>
<dbReference type="PANTHER" id="PTHR28626:SF3">
    <property type="entry name" value="SRR1-LIKE PROTEIN"/>
    <property type="match status" value="1"/>
</dbReference>
<dbReference type="InterPro" id="IPR040044">
    <property type="entry name" value="SRR1L"/>
</dbReference>
<dbReference type="EMBL" id="CAJNRD030001119">
    <property type="protein sequence ID" value="CAG5087533.1"/>
    <property type="molecule type" value="Genomic_DNA"/>
</dbReference>
<dbReference type="AlphaFoldDB" id="A0A8J2MIF5"/>
<dbReference type="Pfam" id="PF07985">
    <property type="entry name" value="SRR1"/>
    <property type="match status" value="1"/>
</dbReference>
<dbReference type="InterPro" id="IPR012942">
    <property type="entry name" value="SRR1-like"/>
</dbReference>
<proteinExistence type="inferred from homology"/>
<sequence>MPGLDEFQVVRRRRPGRRRRIIPLLPGEVLDAPEINTEQLIRSILDAVIVLRNSPYRQTLYDGLSETLSILDRDAIPEIVCYGLGNFSQCRSSKHQLAALLTIKSRYKSQVFIYDPVFYPQELEVLKILGLSIIPNNEQAVRPVNDDTLTLFYMPHLFKGLIANCIYANWGADLNNCILVTNSFKTMVDDFNSGIGLDAVDDPGYPEALQLIKKAATLAHEIVLDESFDDDQHYMANAFNSTSIHLFTKSRLDAVSGDFWAALPGLPYRPDDAGREL</sequence>
<feature type="domain" description="SRR1-like" evidence="2">
    <location>
        <begin position="72"/>
        <end position="245"/>
    </location>
</feature>
<dbReference type="GO" id="GO:0005737">
    <property type="term" value="C:cytoplasm"/>
    <property type="evidence" value="ECO:0007669"/>
    <property type="project" value="TreeGrafter"/>
</dbReference>
<comment type="caution">
    <text evidence="3">The sequence shown here is derived from an EMBL/GenBank/DDBJ whole genome shotgun (WGS) entry which is preliminary data.</text>
</comment>
<protein>
    <submittedName>
        <fullName evidence="3">Similar to SRRD: SRR1-like protein (Homo sapiens)</fullName>
    </submittedName>
</protein>
<evidence type="ECO:0000313" key="4">
    <source>
        <dbReference type="Proteomes" id="UP000786811"/>
    </source>
</evidence>
<dbReference type="Proteomes" id="UP000786811">
    <property type="component" value="Unassembled WGS sequence"/>
</dbReference>